<comment type="caution">
    <text evidence="8">The sequence shown here is derived from an EMBL/GenBank/DDBJ whole genome shotgun (WGS) entry which is preliminary data.</text>
</comment>
<dbReference type="PANTHER" id="PTHR37316:SF3">
    <property type="entry name" value="TEICHOIC ACID GLYCEROL-PHOSPHATE TRANSFERASE"/>
    <property type="match status" value="1"/>
</dbReference>
<dbReference type="CDD" id="cd00761">
    <property type="entry name" value="Glyco_tranf_GTA_type"/>
    <property type="match status" value="1"/>
</dbReference>
<evidence type="ECO:0000256" key="2">
    <source>
        <dbReference type="ARBA" id="ARBA00010488"/>
    </source>
</evidence>
<dbReference type="PANTHER" id="PTHR37316">
    <property type="entry name" value="TEICHOIC ACID GLYCEROL-PHOSPHATE PRIMASE"/>
    <property type="match status" value="1"/>
</dbReference>
<dbReference type="EMBL" id="BAAAHQ010000012">
    <property type="protein sequence ID" value="GAA0926651.1"/>
    <property type="molecule type" value="Genomic_DNA"/>
</dbReference>
<dbReference type="Gene3D" id="3.40.50.11820">
    <property type="match status" value="1"/>
</dbReference>
<reference evidence="9" key="1">
    <citation type="journal article" date="2019" name="Int. J. Syst. Evol. Microbiol.">
        <title>The Global Catalogue of Microorganisms (GCM) 10K type strain sequencing project: providing services to taxonomists for standard genome sequencing and annotation.</title>
        <authorList>
            <consortium name="The Broad Institute Genomics Platform"/>
            <consortium name="The Broad Institute Genome Sequencing Center for Infectious Disease"/>
            <person name="Wu L."/>
            <person name="Ma J."/>
        </authorList>
    </citation>
    <scope>NUCLEOTIDE SEQUENCE [LARGE SCALE GENOMIC DNA]</scope>
    <source>
        <strain evidence="9">JCM 11136</strain>
    </source>
</reference>
<evidence type="ECO:0000256" key="6">
    <source>
        <dbReference type="ARBA" id="ARBA00023136"/>
    </source>
</evidence>
<sequence length="1143" mass="127590">MARVSIIVPVYDVEPYLAASLESLAAQTWKDLEVIVVDDGSPDGSAQIAERYAARDRRFQLVRQANAGLGASRNAGVRRARGEFLAFLDSDDLLPLDAVETMVRTLDETGSDLVTGNVVRFTSSSTYSSPMHRAIFAEPAVGTHVTRQEILLKDRLVTNKLWRREFWDDNDLAFPEGVLYEDTAVALRGHFLARAVDVLAAPVYLWREREGGKLSITQDRTQVKGIEDRIASVDTVRAFLEDSGRAEHLRAWDRRVLESDLTAFFPAVEAGDEAFNRRFAELGTAYLDRAGPEALAGVSVLRRLKWHLLRSADFDGLVKVAEWEREARLRGVRQGTRFVLTGCPADAPAEVLRLSTDDLGLQQRVDAIAWEDGKLCVDARATLRYLQPDHRLHQLVFARLVHQETGRRVHVPVKKVLAEPFVKSKHLTWGGLRMTIDPARLLGEEPGTWDLELTVIHRGMVRKERLSGATEKLVAEAGPVLPAPGVRVTPRKSPGGRLSLSVEREPAVITGWAAADGVLTVTGVVDGGRAVRVRAVQGVREVAARVRADGDTFHAEITLADLARRPLRGLEITGIEARVLDAPVVWPITVNDAHVHVAEDGPQVRHLVGEREVVVGPAADGRLVIRELAPVAVVARASWQDGELLLRGSLPRPVDGPAELAVWSKSRGGEHTFPVRIDDGAFEARLTPLGVRTLGGTLPMRSGGYRLTLRAPGTELRVEYSGAPLVDESGERTLTLQRGAGHEARLSVGTDLARDERGAAKQTRLQEVFYPGCREIPLEEAVFFDSYSGKQYSDSPKAICEELRRRGADLELRWNVRDGQVELPDGLCEIRTNSREYYRSLATCRYIVTNAHLPVWFRRREGQVVVQTWHGSTLKRIGYDIANVQFARTDYHERLDAEVPQWDYLVSPSPWCSPVLTSAFRFGGRLLEVGYPRNDVLAEPGLGAEVRRRLGVPEGRRVILYAPTWRDDLFHGNGRYVFEQALDLDLLRAALGEEYVLLVRRHPNISDVVRDPSGWARDVTAYPDIQELYLASDVLVTDYSSAMFDFAVTGKPMLFFTYDLEHYRDVLRGFYFDFEAEAPGPLLRTSEELLAALQGLPEVERKYEALYRDFRRRFCPLDDGRAAGRVVDQVFPQWSRSGMDIAQ</sequence>
<protein>
    <recommendedName>
        <fullName evidence="7">Glycosyltransferase 2-like domain-containing protein</fullName>
    </recommendedName>
</protein>
<evidence type="ECO:0000256" key="1">
    <source>
        <dbReference type="ARBA" id="ARBA00004202"/>
    </source>
</evidence>
<keyword evidence="6" id="KW-0472">Membrane</keyword>
<comment type="similarity">
    <text evidence="2">Belongs to the CDP-glycerol glycerophosphotransferase family.</text>
</comment>
<keyword evidence="4" id="KW-0808">Transferase</keyword>
<proteinExistence type="inferred from homology"/>
<dbReference type="InterPro" id="IPR007554">
    <property type="entry name" value="Glycerophosphate_synth"/>
</dbReference>
<dbReference type="InterPro" id="IPR051612">
    <property type="entry name" value="Teichoic_Acid_Biosynth"/>
</dbReference>
<evidence type="ECO:0000313" key="9">
    <source>
        <dbReference type="Proteomes" id="UP001501578"/>
    </source>
</evidence>
<name>A0ABP3ZV53_9ACTN</name>
<evidence type="ECO:0000313" key="8">
    <source>
        <dbReference type="EMBL" id="GAA0926651.1"/>
    </source>
</evidence>
<evidence type="ECO:0000256" key="4">
    <source>
        <dbReference type="ARBA" id="ARBA00022679"/>
    </source>
</evidence>
<feature type="domain" description="Glycosyltransferase 2-like" evidence="7">
    <location>
        <begin position="5"/>
        <end position="137"/>
    </location>
</feature>
<keyword evidence="5" id="KW-0777">Teichoic acid biosynthesis</keyword>
<organism evidence="8 9">
    <name type="scientific">Nonomuraea longicatena</name>
    <dbReference type="NCBI Taxonomy" id="83682"/>
    <lineage>
        <taxon>Bacteria</taxon>
        <taxon>Bacillati</taxon>
        <taxon>Actinomycetota</taxon>
        <taxon>Actinomycetes</taxon>
        <taxon>Streptosporangiales</taxon>
        <taxon>Streptosporangiaceae</taxon>
        <taxon>Nonomuraea</taxon>
    </lineage>
</organism>
<dbReference type="SUPFAM" id="SSF53756">
    <property type="entry name" value="UDP-Glycosyltransferase/glycogen phosphorylase"/>
    <property type="match status" value="1"/>
</dbReference>
<dbReference type="InterPro" id="IPR029044">
    <property type="entry name" value="Nucleotide-diphossugar_trans"/>
</dbReference>
<dbReference type="Proteomes" id="UP001501578">
    <property type="component" value="Unassembled WGS sequence"/>
</dbReference>
<evidence type="ECO:0000259" key="7">
    <source>
        <dbReference type="Pfam" id="PF00535"/>
    </source>
</evidence>
<keyword evidence="3" id="KW-1003">Cell membrane</keyword>
<dbReference type="InterPro" id="IPR001173">
    <property type="entry name" value="Glyco_trans_2-like"/>
</dbReference>
<dbReference type="Pfam" id="PF04464">
    <property type="entry name" value="Glyphos_transf"/>
    <property type="match status" value="1"/>
</dbReference>
<comment type="subcellular location">
    <subcellularLocation>
        <location evidence="1">Cell membrane</location>
        <topology evidence="1">Peripheral membrane protein</topology>
    </subcellularLocation>
</comment>
<dbReference type="Gene3D" id="3.90.550.10">
    <property type="entry name" value="Spore Coat Polysaccharide Biosynthesis Protein SpsA, Chain A"/>
    <property type="match status" value="1"/>
</dbReference>
<gene>
    <name evidence="8" type="ORF">GCM10009560_28680</name>
</gene>
<accession>A0ABP3ZV53</accession>
<dbReference type="Gene3D" id="3.40.50.12580">
    <property type="match status" value="1"/>
</dbReference>
<evidence type="ECO:0000256" key="5">
    <source>
        <dbReference type="ARBA" id="ARBA00022944"/>
    </source>
</evidence>
<dbReference type="InterPro" id="IPR043148">
    <property type="entry name" value="TagF_C"/>
</dbReference>
<keyword evidence="9" id="KW-1185">Reference proteome</keyword>
<evidence type="ECO:0000256" key="3">
    <source>
        <dbReference type="ARBA" id="ARBA00022475"/>
    </source>
</evidence>
<dbReference type="Pfam" id="PF00535">
    <property type="entry name" value="Glycos_transf_2"/>
    <property type="match status" value="1"/>
</dbReference>
<dbReference type="SUPFAM" id="SSF53448">
    <property type="entry name" value="Nucleotide-diphospho-sugar transferases"/>
    <property type="match status" value="1"/>
</dbReference>
<dbReference type="InterPro" id="IPR043149">
    <property type="entry name" value="TagF_N"/>
</dbReference>